<dbReference type="Proteomes" id="UP001381693">
    <property type="component" value="Unassembled WGS sequence"/>
</dbReference>
<name>A0AAN8XR02_HALRR</name>
<keyword evidence="2" id="KW-1185">Reference proteome</keyword>
<evidence type="ECO:0000313" key="1">
    <source>
        <dbReference type="EMBL" id="KAK7082625.1"/>
    </source>
</evidence>
<comment type="caution">
    <text evidence="1">The sequence shown here is derived from an EMBL/GenBank/DDBJ whole genome shotgun (WGS) entry which is preliminary data.</text>
</comment>
<sequence>MLRQMHNTFQHVFLSSYCGDISSLKIDLPHKRTEKRFVQVIIFRSVPLDGGTDIGFRIKITTTNFLPTFTR</sequence>
<gene>
    <name evidence="1" type="ORF">SK128_001785</name>
</gene>
<accession>A0AAN8XR02</accession>
<dbReference type="EMBL" id="JAXCGZ010003942">
    <property type="protein sequence ID" value="KAK7082625.1"/>
    <property type="molecule type" value="Genomic_DNA"/>
</dbReference>
<protein>
    <submittedName>
        <fullName evidence="1">Uncharacterized protein</fullName>
    </submittedName>
</protein>
<reference evidence="1 2" key="1">
    <citation type="submission" date="2023-11" db="EMBL/GenBank/DDBJ databases">
        <title>Halocaridina rubra genome assembly.</title>
        <authorList>
            <person name="Smith C."/>
        </authorList>
    </citation>
    <scope>NUCLEOTIDE SEQUENCE [LARGE SCALE GENOMIC DNA]</scope>
    <source>
        <strain evidence="1">EP-1</strain>
        <tissue evidence="1">Whole</tissue>
    </source>
</reference>
<proteinExistence type="predicted"/>
<evidence type="ECO:0000313" key="2">
    <source>
        <dbReference type="Proteomes" id="UP001381693"/>
    </source>
</evidence>
<organism evidence="1 2">
    <name type="scientific">Halocaridina rubra</name>
    <name type="common">Hawaiian red shrimp</name>
    <dbReference type="NCBI Taxonomy" id="373956"/>
    <lineage>
        <taxon>Eukaryota</taxon>
        <taxon>Metazoa</taxon>
        <taxon>Ecdysozoa</taxon>
        <taxon>Arthropoda</taxon>
        <taxon>Crustacea</taxon>
        <taxon>Multicrustacea</taxon>
        <taxon>Malacostraca</taxon>
        <taxon>Eumalacostraca</taxon>
        <taxon>Eucarida</taxon>
        <taxon>Decapoda</taxon>
        <taxon>Pleocyemata</taxon>
        <taxon>Caridea</taxon>
        <taxon>Atyoidea</taxon>
        <taxon>Atyidae</taxon>
        <taxon>Halocaridina</taxon>
    </lineage>
</organism>
<dbReference type="AlphaFoldDB" id="A0AAN8XR02"/>